<protein>
    <submittedName>
        <fullName evidence="9">PKD domain-containing protein</fullName>
    </submittedName>
</protein>
<sequence>MKKIAFCTYLLLMFFLSPLALLQAQDMFLSISGRNTEFKSGDNRHQYDIWIKPDADAPKAMLQLFDAGIGGTIDQITTTNANTTTTYRIYPFDELYSFSDNQITEKSGNSSDLETLSVMNEERFKGRWINLFVLNEEVENGFIVRVTADGGNDVNNFDLRVRNTVGDPLEGQPWKIITIDLGIGIFDMSPEQSVQVKPYSPGVELPTLEADGEEDSKIEITDATGTYYPLSQENTRLPENSFGIENEWAVSISGSRQILNNIAIYGKERPILWLYEGHFHPTAKPDFNIQTTTANNCTDKTFRLGSTILSQREMQNAEWTINEKTLATGFSPNIPFTVRGKQTIHVKVPNPVPNVLPKFWVTSTDIDITSPPIARLQSPKEIVAPGEVITLSAENSYDLGRQELSYTWFVNGRPAGNGPTFDFSSEDAGTHIISVRVSNSGTVARCNNSQRQLRIRVNSQPYAEIRYDSTFQTGQLLTFSAININDSDGDSLSYEWEGLGVTGSENTKREVAISHLATGTFDVTLTVDDNTNTDNSRFTITGSYTVTPPRAKNVQASSDSTLSDSTQSGPATDSLLTDEIQFEQPLPDPNAVIEAPRVSSVSKVGFTLNDSLTTSTNTASDSVLIEWDFGDGTVASGVQPSHLYEKPGTYAVNVTIRKGDEVEKKRHVIVINEYPVADFTVPDTLAGGHAFRVDGTQSTDKDGFITGYQWYIDGVPAATGPNPTLTINDPGEHTISLRVQDNSGHENAQDLSSKDVWVNHAPVLKWNITPDKIAPGDEVTFDATETYDPDGEIRELKWSFPDGTEMNGPIVTKSFGESGPHYFTLTATDNQGLANSTISKEGTVNINHEPYIITERVVRSNSLDIKLDASETYDVDNDQVFFEWTLPDGSKRNEASFSWRAPEFGVHIVGLSVHDGLGLSNSRNQETIRILINRPVEAIVDSLIATCSGKTVLFNSSSSIDPDGNDFDVTWYFGNGETSKEANPSYVYDAPGVYEARLELTDGITEEKTVAKIPVIVEGSPVAKMNVSDTTICVNTALNLDGSNSVDPSGALPSLVWSLGDGTTESGPKVQHVYTEPGIYPLTLTVQGSGSAQCGNTNQVRATVRVIQGPNAVFNLQEWASPGDVITLDGSASSAEDEIINAEWRIEYVPDGSVETVQGLVADHPFTEPGEYLVTLFLQTDSSSGCNTVTLTKSIKVNAAPNIVWNLAETVPAGSDLSLNALQSNDPDGFIKEYSWFLDGELISKNASEIIKTVEPGFHTVALEVKDNSPSNNNRVRMEKRFFANSSPQPEITAPGKVYLNRQVRLSGGPDTDRDGDRLIQQWKVNNHLIDDSTFTPTQLREYRITLIQDDGRGISNSVDSAVVHIIPIGHPDIDPDYPEQISFGGSLSISDLKIPRQDDWRFVVDGAYQNSWSADTPGPDSLHLMWFYEQRPTSSVKFPIVVSEPLMFTNEADTVRNAEWNPANPFTVIRAPEVNREVSQVKFTWLQDGEEIGVGYRISLPVQKGENRFRVRVRDLQVKQSSPVETEMVIITE</sequence>
<proteinExistence type="predicted"/>
<dbReference type="GO" id="GO:0005886">
    <property type="term" value="C:plasma membrane"/>
    <property type="evidence" value="ECO:0007669"/>
    <property type="project" value="TreeGrafter"/>
</dbReference>
<keyword evidence="2" id="KW-0812">Transmembrane</keyword>
<dbReference type="InterPro" id="IPR035986">
    <property type="entry name" value="PKD_dom_sf"/>
</dbReference>
<feature type="domain" description="PKD" evidence="8">
    <location>
        <begin position="595"/>
        <end position="656"/>
    </location>
</feature>
<name>A0A9X2REB7_9BACT</name>
<dbReference type="PANTHER" id="PTHR46730:SF1">
    <property type="entry name" value="PLAT DOMAIN-CONTAINING PROTEIN"/>
    <property type="match status" value="1"/>
</dbReference>
<comment type="caution">
    <text evidence="9">The sequence shown here is derived from an EMBL/GenBank/DDBJ whole genome shotgun (WGS) entry which is preliminary data.</text>
</comment>
<dbReference type="InterPro" id="IPR022409">
    <property type="entry name" value="PKD/Chitinase_dom"/>
</dbReference>
<dbReference type="SUPFAM" id="SSF49299">
    <property type="entry name" value="PKD domain"/>
    <property type="match status" value="8"/>
</dbReference>
<evidence type="ECO:0000256" key="6">
    <source>
        <dbReference type="SAM" id="MobiDB-lite"/>
    </source>
</evidence>
<feature type="region of interest" description="Disordered" evidence="6">
    <location>
        <begin position="540"/>
        <end position="572"/>
    </location>
</feature>
<dbReference type="GO" id="GO:0005261">
    <property type="term" value="F:monoatomic cation channel activity"/>
    <property type="evidence" value="ECO:0007669"/>
    <property type="project" value="TreeGrafter"/>
</dbReference>
<evidence type="ECO:0000313" key="9">
    <source>
        <dbReference type="EMBL" id="MCP9290143.1"/>
    </source>
</evidence>
<dbReference type="Proteomes" id="UP001139125">
    <property type="component" value="Unassembled WGS sequence"/>
</dbReference>
<keyword evidence="4" id="KW-1133">Transmembrane helix</keyword>
<evidence type="ECO:0000256" key="3">
    <source>
        <dbReference type="ARBA" id="ARBA00022737"/>
    </source>
</evidence>
<dbReference type="EMBL" id="JANDBC010000001">
    <property type="protein sequence ID" value="MCP9290143.1"/>
    <property type="molecule type" value="Genomic_DNA"/>
</dbReference>
<comment type="subcellular location">
    <subcellularLocation>
        <location evidence="1">Membrane</location>
        <topology evidence="1">Multi-pass membrane protein</topology>
    </subcellularLocation>
</comment>
<feature type="chain" id="PRO_5040819092" evidence="7">
    <location>
        <begin position="23"/>
        <end position="1534"/>
    </location>
</feature>
<accession>A0A9X2REB7</accession>
<keyword evidence="10" id="KW-1185">Reference proteome</keyword>
<dbReference type="Pfam" id="PF18911">
    <property type="entry name" value="PKD_4"/>
    <property type="match status" value="7"/>
</dbReference>
<feature type="domain" description="PKD" evidence="8">
    <location>
        <begin position="762"/>
        <end position="837"/>
    </location>
</feature>
<evidence type="ECO:0000256" key="2">
    <source>
        <dbReference type="ARBA" id="ARBA00022692"/>
    </source>
</evidence>
<dbReference type="RefSeq" id="WP_255131949.1">
    <property type="nucleotide sequence ID" value="NZ_JANDBC010000001.1"/>
</dbReference>
<dbReference type="Gene3D" id="2.60.40.10">
    <property type="entry name" value="Immunoglobulins"/>
    <property type="match status" value="10"/>
</dbReference>
<dbReference type="CDD" id="cd00146">
    <property type="entry name" value="PKD"/>
    <property type="match status" value="6"/>
</dbReference>
<evidence type="ECO:0000256" key="7">
    <source>
        <dbReference type="SAM" id="SignalP"/>
    </source>
</evidence>
<organism evidence="9 10">
    <name type="scientific">Gracilimonas sediminicola</name>
    <dbReference type="NCBI Taxonomy" id="2952158"/>
    <lineage>
        <taxon>Bacteria</taxon>
        <taxon>Pseudomonadati</taxon>
        <taxon>Balneolota</taxon>
        <taxon>Balneolia</taxon>
        <taxon>Balneolales</taxon>
        <taxon>Balneolaceae</taxon>
        <taxon>Gracilimonas</taxon>
    </lineage>
</organism>
<dbReference type="InterPro" id="IPR013783">
    <property type="entry name" value="Ig-like_fold"/>
</dbReference>
<feature type="domain" description="PKD" evidence="8">
    <location>
        <begin position="935"/>
        <end position="1022"/>
    </location>
</feature>
<dbReference type="PANTHER" id="PTHR46730">
    <property type="entry name" value="POLYCYSTIN-1"/>
    <property type="match status" value="1"/>
</dbReference>
<dbReference type="GO" id="GO:0006816">
    <property type="term" value="P:calcium ion transport"/>
    <property type="evidence" value="ECO:0007669"/>
    <property type="project" value="TreeGrafter"/>
</dbReference>
<evidence type="ECO:0000259" key="8">
    <source>
        <dbReference type="PROSITE" id="PS50093"/>
    </source>
</evidence>
<gene>
    <name evidence="9" type="ORF">NM125_00955</name>
</gene>
<evidence type="ECO:0000313" key="10">
    <source>
        <dbReference type="Proteomes" id="UP001139125"/>
    </source>
</evidence>
<evidence type="ECO:0000256" key="4">
    <source>
        <dbReference type="ARBA" id="ARBA00022989"/>
    </source>
</evidence>
<feature type="signal peptide" evidence="7">
    <location>
        <begin position="1"/>
        <end position="22"/>
    </location>
</feature>
<keyword evidence="5" id="KW-0472">Membrane</keyword>
<feature type="compositionally biased region" description="Low complexity" evidence="6">
    <location>
        <begin position="557"/>
        <end position="568"/>
    </location>
</feature>
<dbReference type="SMART" id="SM00089">
    <property type="entry name" value="PKD"/>
    <property type="match status" value="7"/>
</dbReference>
<keyword evidence="7" id="KW-0732">Signal</keyword>
<dbReference type="PROSITE" id="PS50093">
    <property type="entry name" value="PKD"/>
    <property type="match status" value="4"/>
</dbReference>
<reference evidence="9" key="1">
    <citation type="submission" date="2022-06" db="EMBL/GenBank/DDBJ databases">
        <title>Gracilimonas sp. CAU 1638 isolated from sea sediment.</title>
        <authorList>
            <person name="Kim W."/>
        </authorList>
    </citation>
    <scope>NUCLEOTIDE SEQUENCE</scope>
    <source>
        <strain evidence="9">CAU 1638</strain>
    </source>
</reference>
<feature type="domain" description="PKD" evidence="8">
    <location>
        <begin position="1021"/>
        <end position="1086"/>
    </location>
</feature>
<dbReference type="InterPro" id="IPR000601">
    <property type="entry name" value="PKD_dom"/>
</dbReference>
<keyword evidence="3" id="KW-0677">Repeat</keyword>
<evidence type="ECO:0000256" key="5">
    <source>
        <dbReference type="ARBA" id="ARBA00023136"/>
    </source>
</evidence>
<evidence type="ECO:0000256" key="1">
    <source>
        <dbReference type="ARBA" id="ARBA00004141"/>
    </source>
</evidence>